<evidence type="ECO:0000313" key="2">
    <source>
        <dbReference type="Proteomes" id="UP000054166"/>
    </source>
</evidence>
<dbReference type="Proteomes" id="UP000054166">
    <property type="component" value="Unassembled WGS sequence"/>
</dbReference>
<sequence>MHVPNPRGFVVPMRSISINARPVPSFANISYHLGPRPGHRLLSDRTQCRILHDAAIMISAPVGWASRSVRRVEALRYRTVRRQSTHELFYFTDDHHDINIQG</sequence>
<evidence type="ECO:0000313" key="1">
    <source>
        <dbReference type="EMBL" id="KIM89355.1"/>
    </source>
</evidence>
<organism evidence="1 2">
    <name type="scientific">Piloderma croceum (strain F 1598)</name>
    <dbReference type="NCBI Taxonomy" id="765440"/>
    <lineage>
        <taxon>Eukaryota</taxon>
        <taxon>Fungi</taxon>
        <taxon>Dikarya</taxon>
        <taxon>Basidiomycota</taxon>
        <taxon>Agaricomycotina</taxon>
        <taxon>Agaricomycetes</taxon>
        <taxon>Agaricomycetidae</taxon>
        <taxon>Atheliales</taxon>
        <taxon>Atheliaceae</taxon>
        <taxon>Piloderma</taxon>
    </lineage>
</organism>
<dbReference type="InParanoid" id="A0A0C3FYR5"/>
<proteinExistence type="predicted"/>
<dbReference type="EMBL" id="KN832975">
    <property type="protein sequence ID" value="KIM89355.1"/>
    <property type="molecule type" value="Genomic_DNA"/>
</dbReference>
<dbReference type="AlphaFoldDB" id="A0A0C3FYR5"/>
<dbReference type="HOGENOM" id="CLU_2278486_0_0_1"/>
<reference evidence="1 2" key="1">
    <citation type="submission" date="2014-04" db="EMBL/GenBank/DDBJ databases">
        <authorList>
            <consortium name="DOE Joint Genome Institute"/>
            <person name="Kuo A."/>
            <person name="Tarkka M."/>
            <person name="Buscot F."/>
            <person name="Kohler A."/>
            <person name="Nagy L.G."/>
            <person name="Floudas D."/>
            <person name="Copeland A."/>
            <person name="Barry K.W."/>
            <person name="Cichocki N."/>
            <person name="Veneault-Fourrey C."/>
            <person name="LaButti K."/>
            <person name="Lindquist E.A."/>
            <person name="Lipzen A."/>
            <person name="Lundell T."/>
            <person name="Morin E."/>
            <person name="Murat C."/>
            <person name="Sun H."/>
            <person name="Tunlid A."/>
            <person name="Henrissat B."/>
            <person name="Grigoriev I.V."/>
            <person name="Hibbett D.S."/>
            <person name="Martin F."/>
            <person name="Nordberg H.P."/>
            <person name="Cantor M.N."/>
            <person name="Hua S.X."/>
        </authorList>
    </citation>
    <scope>NUCLEOTIDE SEQUENCE [LARGE SCALE GENOMIC DNA]</scope>
    <source>
        <strain evidence="1 2">F 1598</strain>
    </source>
</reference>
<accession>A0A0C3FYR5</accession>
<keyword evidence="2" id="KW-1185">Reference proteome</keyword>
<protein>
    <submittedName>
        <fullName evidence="1">Uncharacterized protein</fullName>
    </submittedName>
</protein>
<reference evidence="2" key="2">
    <citation type="submission" date="2015-01" db="EMBL/GenBank/DDBJ databases">
        <title>Evolutionary Origins and Diversification of the Mycorrhizal Mutualists.</title>
        <authorList>
            <consortium name="DOE Joint Genome Institute"/>
            <consortium name="Mycorrhizal Genomics Consortium"/>
            <person name="Kohler A."/>
            <person name="Kuo A."/>
            <person name="Nagy L.G."/>
            <person name="Floudas D."/>
            <person name="Copeland A."/>
            <person name="Barry K.W."/>
            <person name="Cichocki N."/>
            <person name="Veneault-Fourrey C."/>
            <person name="LaButti K."/>
            <person name="Lindquist E.A."/>
            <person name="Lipzen A."/>
            <person name="Lundell T."/>
            <person name="Morin E."/>
            <person name="Murat C."/>
            <person name="Riley R."/>
            <person name="Ohm R."/>
            <person name="Sun H."/>
            <person name="Tunlid A."/>
            <person name="Henrissat B."/>
            <person name="Grigoriev I.V."/>
            <person name="Hibbett D.S."/>
            <person name="Martin F."/>
        </authorList>
    </citation>
    <scope>NUCLEOTIDE SEQUENCE [LARGE SCALE GENOMIC DNA]</scope>
    <source>
        <strain evidence="2">F 1598</strain>
    </source>
</reference>
<name>A0A0C3FYR5_PILCF</name>
<gene>
    <name evidence="1" type="ORF">PILCRDRAFT_813289</name>
</gene>